<comment type="caution">
    <text evidence="2">The sequence shown here is derived from an EMBL/GenBank/DDBJ whole genome shotgun (WGS) entry which is preliminary data.</text>
</comment>
<accession>A0A2P6CA36</accession>
<dbReference type="Proteomes" id="UP000247345">
    <property type="component" value="Unassembled WGS sequence"/>
</dbReference>
<keyword evidence="1" id="KW-1133">Transmembrane helix</keyword>
<feature type="transmembrane region" description="Helical" evidence="1">
    <location>
        <begin position="277"/>
        <end position="305"/>
    </location>
</feature>
<dbReference type="InterPro" id="IPR022134">
    <property type="entry name" value="DUF3667"/>
</dbReference>
<evidence type="ECO:0008006" key="4">
    <source>
        <dbReference type="Google" id="ProtNLM"/>
    </source>
</evidence>
<feature type="transmembrane region" description="Helical" evidence="1">
    <location>
        <begin position="186"/>
        <end position="208"/>
    </location>
</feature>
<dbReference type="RefSeq" id="WP_105047437.1">
    <property type="nucleotide sequence ID" value="NZ_CP150661.1"/>
</dbReference>
<dbReference type="OrthoDB" id="675873at2"/>
<name>A0A2P6CA36_9FLAO</name>
<dbReference type="AlphaFoldDB" id="A0A2P6CA36"/>
<feature type="transmembrane region" description="Helical" evidence="1">
    <location>
        <begin position="47"/>
        <end position="65"/>
    </location>
</feature>
<sequence length="306" mass="36131">MHYVFNGLFNFDAKFWTTIIPLLIKPGEVSKNYIAGKRQRYSNPFQFYLTVSLIFFLIIGFTKSYNDFNNFREGKKTSNNNFLPGIHINLEKEKDSINNLKEVDSLLTTLKDSITKKPFLKVAGKEIKIIKMLNFHKKNPQVYVDDALDSLAINKSFSNRFWYSRTKLINTILTDSSVAKKLNKQLLSYSSIALFILLPLFTLFLRFIYIRRKFTYVEHLIFVFHTQTFFFLLFSIFYLINFFKETVNYMSFFALVFLLYLYLAMKNFYGQGYFKTLIKYIFANILFVIFTSLGALFISFIAFALF</sequence>
<keyword evidence="3" id="KW-1185">Reference proteome</keyword>
<dbReference type="Pfam" id="PF12412">
    <property type="entry name" value="DUF3667"/>
    <property type="match status" value="1"/>
</dbReference>
<evidence type="ECO:0000256" key="1">
    <source>
        <dbReference type="SAM" id="Phobius"/>
    </source>
</evidence>
<organism evidence="2 3">
    <name type="scientific">Polaribacter butkevichii</name>
    <dbReference type="NCBI Taxonomy" id="218490"/>
    <lineage>
        <taxon>Bacteria</taxon>
        <taxon>Pseudomonadati</taxon>
        <taxon>Bacteroidota</taxon>
        <taxon>Flavobacteriia</taxon>
        <taxon>Flavobacteriales</taxon>
        <taxon>Flavobacteriaceae</taxon>
    </lineage>
</organism>
<dbReference type="EMBL" id="MSCK01000001">
    <property type="protein sequence ID" value="PQJ71773.1"/>
    <property type="molecule type" value="Genomic_DNA"/>
</dbReference>
<feature type="transmembrane region" description="Helical" evidence="1">
    <location>
        <begin position="246"/>
        <end position="265"/>
    </location>
</feature>
<evidence type="ECO:0000313" key="3">
    <source>
        <dbReference type="Proteomes" id="UP000247345"/>
    </source>
</evidence>
<keyword evidence="1" id="KW-0472">Membrane</keyword>
<reference evidence="2 3" key="1">
    <citation type="submission" date="2016-12" db="EMBL/GenBank/DDBJ databases">
        <title>Trade-off between light-utilization and light-protection in marine flavobacteria.</title>
        <authorList>
            <person name="Kumagai Y."/>
            <person name="Yoshizawa S."/>
            <person name="Kogure K."/>
            <person name="Iwasaki W."/>
        </authorList>
    </citation>
    <scope>NUCLEOTIDE SEQUENCE [LARGE SCALE GENOMIC DNA]</scope>
    <source>
        <strain evidence="2 3">KCTC 12100</strain>
    </source>
</reference>
<keyword evidence="1" id="KW-0812">Transmembrane</keyword>
<proteinExistence type="predicted"/>
<protein>
    <recommendedName>
        <fullName evidence="4">DUF3667 domain-containing protein</fullName>
    </recommendedName>
</protein>
<evidence type="ECO:0000313" key="2">
    <source>
        <dbReference type="EMBL" id="PQJ71773.1"/>
    </source>
</evidence>
<feature type="transmembrane region" description="Helical" evidence="1">
    <location>
        <begin position="220"/>
        <end position="240"/>
    </location>
</feature>
<gene>
    <name evidence="2" type="ORF">BTO14_00235</name>
</gene>